<evidence type="ECO:0000256" key="11">
    <source>
        <dbReference type="SAM" id="MobiDB-lite"/>
    </source>
</evidence>
<feature type="transmembrane region" description="Helical" evidence="10">
    <location>
        <begin position="425"/>
        <end position="449"/>
    </location>
</feature>
<keyword evidence="13" id="KW-1185">Reference proteome</keyword>
<evidence type="ECO:0000256" key="9">
    <source>
        <dbReference type="ARBA" id="ARBA00023136"/>
    </source>
</evidence>
<dbReference type="InterPro" id="IPR015958">
    <property type="entry name" value="Trk1_fungi"/>
</dbReference>
<feature type="transmembrane region" description="Helical" evidence="10">
    <location>
        <begin position="751"/>
        <end position="770"/>
    </location>
</feature>
<dbReference type="GO" id="GO:0030007">
    <property type="term" value="P:intracellular potassium ion homeostasis"/>
    <property type="evidence" value="ECO:0007669"/>
    <property type="project" value="UniProtKB-UniRule"/>
</dbReference>
<evidence type="ECO:0000256" key="6">
    <source>
        <dbReference type="ARBA" id="ARBA00022958"/>
    </source>
</evidence>
<evidence type="ECO:0000256" key="4">
    <source>
        <dbReference type="ARBA" id="ARBA00022538"/>
    </source>
</evidence>
<dbReference type="PANTHER" id="PTHR31064:SF30">
    <property type="entry name" value="HIGH-AFFINITY POTASSIUM TRANSPORT PROTEIN-RELATED"/>
    <property type="match status" value="1"/>
</dbReference>
<evidence type="ECO:0000256" key="2">
    <source>
        <dbReference type="ARBA" id="ARBA00009137"/>
    </source>
</evidence>
<accession>A0A8E2DR52</accession>
<feature type="region of interest" description="Disordered" evidence="11">
    <location>
        <begin position="203"/>
        <end position="224"/>
    </location>
</feature>
<feature type="transmembrane region" description="Helical" evidence="10">
    <location>
        <begin position="20"/>
        <end position="41"/>
    </location>
</feature>
<dbReference type="GO" id="GO:1990573">
    <property type="term" value="P:potassium ion import across plasma membrane"/>
    <property type="evidence" value="ECO:0007669"/>
    <property type="project" value="TreeGrafter"/>
</dbReference>
<feature type="transmembrane region" description="Helical" evidence="10">
    <location>
        <begin position="722"/>
        <end position="745"/>
    </location>
</feature>
<dbReference type="Proteomes" id="UP000250043">
    <property type="component" value="Unassembled WGS sequence"/>
</dbReference>
<dbReference type="NCBIfam" id="TIGR00934">
    <property type="entry name" value="2a38euk"/>
    <property type="match status" value="1"/>
</dbReference>
<gene>
    <name evidence="12" type="ORF">OBBRIDRAFT_770151</name>
</gene>
<keyword evidence="6 10" id="KW-0630">Potassium</keyword>
<dbReference type="AlphaFoldDB" id="A0A8E2DR52"/>
<evidence type="ECO:0000313" key="12">
    <source>
        <dbReference type="EMBL" id="OCH94151.1"/>
    </source>
</evidence>
<organism evidence="12 13">
    <name type="scientific">Obba rivulosa</name>
    <dbReference type="NCBI Taxonomy" id="1052685"/>
    <lineage>
        <taxon>Eukaryota</taxon>
        <taxon>Fungi</taxon>
        <taxon>Dikarya</taxon>
        <taxon>Basidiomycota</taxon>
        <taxon>Agaricomycotina</taxon>
        <taxon>Agaricomycetes</taxon>
        <taxon>Polyporales</taxon>
        <taxon>Gelatoporiaceae</taxon>
        <taxon>Obba</taxon>
    </lineage>
</organism>
<evidence type="ECO:0000256" key="3">
    <source>
        <dbReference type="ARBA" id="ARBA00022448"/>
    </source>
</evidence>
<keyword evidence="4 10" id="KW-0633">Potassium transport</keyword>
<comment type="similarity">
    <text evidence="2 10">Belongs to the TrkH potassium transport family.</text>
</comment>
<dbReference type="PIRSF" id="PIRSF002450">
    <property type="entry name" value="K+_transpter_TRK"/>
    <property type="match status" value="1"/>
</dbReference>
<dbReference type="OrthoDB" id="9999863at2759"/>
<dbReference type="InterPro" id="IPR051143">
    <property type="entry name" value="TrkH_K-transport"/>
</dbReference>
<dbReference type="GO" id="GO:0140107">
    <property type="term" value="F:high-affinity potassium ion transmembrane transporter activity"/>
    <property type="evidence" value="ECO:0007669"/>
    <property type="project" value="TreeGrafter"/>
</dbReference>
<evidence type="ECO:0000313" key="13">
    <source>
        <dbReference type="Proteomes" id="UP000250043"/>
    </source>
</evidence>
<evidence type="ECO:0000256" key="5">
    <source>
        <dbReference type="ARBA" id="ARBA00022692"/>
    </source>
</evidence>
<keyword evidence="5 10" id="KW-0812">Transmembrane</keyword>
<keyword evidence="8 10" id="KW-0406">Ion transport</keyword>
<evidence type="ECO:0000256" key="7">
    <source>
        <dbReference type="ARBA" id="ARBA00022989"/>
    </source>
</evidence>
<dbReference type="InterPro" id="IPR004773">
    <property type="entry name" value="K/Na_transp_Trk1/HKT1"/>
</dbReference>
<dbReference type="GO" id="GO:0005886">
    <property type="term" value="C:plasma membrane"/>
    <property type="evidence" value="ECO:0007669"/>
    <property type="project" value="InterPro"/>
</dbReference>
<feature type="compositionally biased region" description="Polar residues" evidence="11">
    <location>
        <begin position="800"/>
        <end position="812"/>
    </location>
</feature>
<keyword evidence="7 10" id="KW-1133">Transmembrane helix</keyword>
<feature type="transmembrane region" description="Helical" evidence="10">
    <location>
        <begin position="562"/>
        <end position="582"/>
    </location>
</feature>
<dbReference type="EMBL" id="KV722346">
    <property type="protein sequence ID" value="OCH94151.1"/>
    <property type="molecule type" value="Genomic_DNA"/>
</dbReference>
<feature type="transmembrane region" description="Helical" evidence="10">
    <location>
        <begin position="53"/>
        <end position="73"/>
    </location>
</feature>
<evidence type="ECO:0000256" key="1">
    <source>
        <dbReference type="ARBA" id="ARBA00004141"/>
    </source>
</evidence>
<feature type="region of interest" description="Disordered" evidence="11">
    <location>
        <begin position="259"/>
        <end position="303"/>
    </location>
</feature>
<keyword evidence="3 10" id="KW-0813">Transport</keyword>
<feature type="transmembrane region" description="Helical" evidence="10">
    <location>
        <begin position="613"/>
        <end position="637"/>
    </location>
</feature>
<feature type="region of interest" description="Disordered" evidence="11">
    <location>
        <begin position="796"/>
        <end position="833"/>
    </location>
</feature>
<reference evidence="12 13" key="1">
    <citation type="submission" date="2016-07" db="EMBL/GenBank/DDBJ databases">
        <title>Draft genome of the white-rot fungus Obba rivulosa 3A-2.</title>
        <authorList>
            <consortium name="DOE Joint Genome Institute"/>
            <person name="Miettinen O."/>
            <person name="Riley R."/>
            <person name="Acob R."/>
            <person name="Barry K."/>
            <person name="Cullen D."/>
            <person name="De Vries R."/>
            <person name="Hainaut M."/>
            <person name="Hatakka A."/>
            <person name="Henrissat B."/>
            <person name="Hilden K."/>
            <person name="Kuo R."/>
            <person name="Labutti K."/>
            <person name="Lipzen A."/>
            <person name="Makela M.R."/>
            <person name="Sandor L."/>
            <person name="Spatafora J.W."/>
            <person name="Grigoriev I.V."/>
            <person name="Hibbett D.S."/>
        </authorList>
    </citation>
    <scope>NUCLEOTIDE SEQUENCE [LARGE SCALE GENOMIC DNA]</scope>
    <source>
        <strain evidence="12 13">3A-2</strain>
    </source>
</reference>
<feature type="transmembrane region" description="Helical" evidence="10">
    <location>
        <begin position="79"/>
        <end position="100"/>
    </location>
</feature>
<dbReference type="Pfam" id="PF02386">
    <property type="entry name" value="TrkH"/>
    <property type="match status" value="1"/>
</dbReference>
<proteinExistence type="inferred from homology"/>
<protein>
    <recommendedName>
        <fullName evidence="10">Potassium transport protein</fullName>
    </recommendedName>
</protein>
<name>A0A8E2DR52_9APHY</name>
<comment type="subcellular location">
    <subcellularLocation>
        <location evidence="1">Membrane</location>
        <topology evidence="1">Multi-pass membrane protein</topology>
    </subcellularLocation>
</comment>
<sequence>MVSFNWTRIRQEIKEEANFFRLHLLYFLSVPLIAAGIFYGANGEFHIAFIDSLFLCYSALTVTGLSTINLSTATPFQQAVLYVLMLAGDVTVVAWVMVLIRKHYFRQYVLAVYRKKMTMGKILRTLSFFGFGTGNGQDDIDVPKIQVQQGSVPLPSTGLHSHTGTERIKAKEGIGAALAGGGGTGLGLGIALGGMHVIPNFGGDTNAHQTGDASEENHTSVQQDRLSLANRDLQESPQPMSPTSEVRPSVDERGIIADAHSFTSSPRSGAVPLPMSPISRLESRTPRSPYFTSPDLRRRRPGVPIPRRRTIIAPQMPYVPYDPTVPYSQLPVGQRPKDQGLGGFPGPIELGKRLAGRMFPHLYRNVVRPFIISEGAVVRGEKRKWLSETLLAGLVIGRNSDFNTDELTDEQLEELGGIEYRALRFLSYLVILYFIGVQLISFTLIAPWLSSTHEYDSVFENQSRLVNKSWFVLFQVAGAYTGGGMSLVDEGMVPFQRAYLMIFAMIFAILAGNHGLPIFLRFLIWISTKLVKEGSKRDQALHFLLDHPRRCFLYLFPSHVTWFLLATLVIFTAIEWCSFIVLDRGLSVVESLPPGTRAVAGLFQSFAVRASGFSIVSLAALAPSFQFLCIVMMYIAVYPVALSIRSTNVYEEKSLGVFEMPPEDEDEEPVLSEQQSRRERIGKYFGWHLRRQVAFDIWWLVCAIFLVCIIERGKIMDDVNAPWFNVFTIIFELVSAFGGIGLSLGIPTQNYSFSGAFGPLSKLVVIVIMIRGRHRGLPFAIDRAILLPEDLIPNKPADARSQQGELNAQVATTGPEDDLAERGRLSSTPEKPS</sequence>
<evidence type="ECO:0000256" key="10">
    <source>
        <dbReference type="PIRNR" id="PIRNR002450"/>
    </source>
</evidence>
<feature type="transmembrane region" description="Helical" evidence="10">
    <location>
        <begin position="500"/>
        <end position="526"/>
    </location>
</feature>
<evidence type="ECO:0000256" key="8">
    <source>
        <dbReference type="ARBA" id="ARBA00023065"/>
    </source>
</evidence>
<dbReference type="InterPro" id="IPR003445">
    <property type="entry name" value="Cat_transpt"/>
</dbReference>
<keyword evidence="9 10" id="KW-0472">Membrane</keyword>
<dbReference type="PANTHER" id="PTHR31064">
    <property type="entry name" value="POTASSIUM TRANSPORT PROTEIN DDB_G0292412-RELATED"/>
    <property type="match status" value="1"/>
</dbReference>
<feature type="transmembrane region" description="Helical" evidence="10">
    <location>
        <begin position="469"/>
        <end position="488"/>
    </location>
</feature>
<feature type="transmembrane region" description="Helical" evidence="10">
    <location>
        <begin position="693"/>
        <end position="710"/>
    </location>
</feature>